<evidence type="ECO:0000313" key="2">
    <source>
        <dbReference type="Proteomes" id="UP000192638"/>
    </source>
</evidence>
<comment type="caution">
    <text evidence="1">The sequence shown here is derived from an EMBL/GenBank/DDBJ whole genome shotgun (WGS) entry which is preliminary data.</text>
</comment>
<proteinExistence type="predicted"/>
<protein>
    <submittedName>
        <fullName evidence="1">Uncharacterized protein</fullName>
    </submittedName>
</protein>
<dbReference type="AlphaFoldDB" id="A0A1V9QU72"/>
<dbReference type="EMBL" id="NBEB01000041">
    <property type="protein sequence ID" value="OQQ84388.1"/>
    <property type="molecule type" value="Genomic_DNA"/>
</dbReference>
<reference evidence="1 2" key="1">
    <citation type="submission" date="2017-03" db="EMBL/GenBank/DDBJ databases">
        <title>Phylogenomics and comparative genomics of Lactobacillus salivarius, a mammalian gut commensal.</title>
        <authorList>
            <person name="Harris H.M."/>
        </authorList>
    </citation>
    <scope>NUCLEOTIDE SEQUENCE [LARGE SCALE GENOMIC DNA]</scope>
    <source>
        <strain evidence="1 2">LMG 14477</strain>
    </source>
</reference>
<evidence type="ECO:0000313" key="1">
    <source>
        <dbReference type="EMBL" id="OQQ84388.1"/>
    </source>
</evidence>
<dbReference type="RefSeq" id="WP_081530502.1">
    <property type="nucleotide sequence ID" value="NZ_NBEB01000041.1"/>
</dbReference>
<sequence>MIYEDVELMKLTKELTVVHKEYEKKFGKGSLNRRIWHNDPVHPNVEDIKWDIEEINNAIKTGKKLPTLSPENWKRIIF</sequence>
<name>A0A1V9QU72_9LACO</name>
<accession>A0A1V9QU72</accession>
<dbReference type="Proteomes" id="UP000192638">
    <property type="component" value="Unassembled WGS sequence"/>
</dbReference>
<organism evidence="1 2">
    <name type="scientific">Ligilactobacillus salivarius</name>
    <dbReference type="NCBI Taxonomy" id="1624"/>
    <lineage>
        <taxon>Bacteria</taxon>
        <taxon>Bacillati</taxon>
        <taxon>Bacillota</taxon>
        <taxon>Bacilli</taxon>
        <taxon>Lactobacillales</taxon>
        <taxon>Lactobacillaceae</taxon>
        <taxon>Ligilactobacillus</taxon>
    </lineage>
</organism>
<gene>
    <name evidence="1" type="ORF">B6U60_04340</name>
</gene>